<dbReference type="Gene3D" id="3.40.50.720">
    <property type="entry name" value="NAD(P)-binding Rossmann-like Domain"/>
    <property type="match status" value="1"/>
</dbReference>
<keyword evidence="3" id="KW-0560">Oxidoreductase</keyword>
<dbReference type="PANTHER" id="PTHR48106">
    <property type="entry name" value="QUINONE OXIDOREDUCTASE PIG3-RELATED"/>
    <property type="match status" value="1"/>
</dbReference>
<accession>A0AB40CRM7</accession>
<sequence>MTFAFTQTLIPLNRHQFPFILISSLKSRAKFTQIVAALKNPSSSYSKSSSSEMVKAIVVREIGGPEVMKWEDVELKEPKEGEIRVKNTAIGVNFIDVYFRKGGYKFPLPFVLGREAVGVVSAVGPGVTGRKVGDVVAYAGDPMGSYTEEQILPDKVVVPVPPSIDHKVVASVMLKGMTVHVLLRRCFKVEQGHTILVHAAAGGVGSLLCQWANALGATVIGTVSSEEKAAQASEDGCHHPIIYTKEDFVERVNEITSGKGVNVVYDSVGKDTFKGSLQCLASRGYLVSFGQSSGAPDPFPISDLASKALFLTRPSLMHYTATQDELLAAAEDVFANLESGVLRVRVNHTYPLSEAARAHADLEARKTSGSIVLIPDN</sequence>
<evidence type="ECO:0000256" key="3">
    <source>
        <dbReference type="ARBA" id="ARBA00023002"/>
    </source>
</evidence>
<dbReference type="InterPro" id="IPR013154">
    <property type="entry name" value="ADH-like_N"/>
</dbReference>
<dbReference type="InterPro" id="IPR020843">
    <property type="entry name" value="ER"/>
</dbReference>
<dbReference type="Proteomes" id="UP001515500">
    <property type="component" value="Chromosome 16"/>
</dbReference>
<dbReference type="GO" id="GO:0070402">
    <property type="term" value="F:NADPH binding"/>
    <property type="evidence" value="ECO:0007669"/>
    <property type="project" value="TreeGrafter"/>
</dbReference>
<feature type="domain" description="Enoyl reductase (ER)" evidence="5">
    <location>
        <begin position="63"/>
        <end position="373"/>
    </location>
</feature>
<dbReference type="InterPro" id="IPR036291">
    <property type="entry name" value="NAD(P)-bd_dom_sf"/>
</dbReference>
<dbReference type="GO" id="GO:0005829">
    <property type="term" value="C:cytosol"/>
    <property type="evidence" value="ECO:0007669"/>
    <property type="project" value="TreeGrafter"/>
</dbReference>
<dbReference type="Pfam" id="PF00107">
    <property type="entry name" value="ADH_zinc_N"/>
    <property type="match status" value="1"/>
</dbReference>
<dbReference type="GeneID" id="120279667"/>
<dbReference type="RefSeq" id="XP_039142525.1">
    <property type="nucleotide sequence ID" value="XM_039286591.1"/>
</dbReference>
<dbReference type="InterPro" id="IPR013149">
    <property type="entry name" value="ADH-like_C"/>
</dbReference>
<dbReference type="SMART" id="SM00829">
    <property type="entry name" value="PKS_ER"/>
    <property type="match status" value="1"/>
</dbReference>
<keyword evidence="6" id="KW-1185">Reference proteome</keyword>
<dbReference type="InterPro" id="IPR011032">
    <property type="entry name" value="GroES-like_sf"/>
</dbReference>
<evidence type="ECO:0000313" key="6">
    <source>
        <dbReference type="Proteomes" id="UP001515500"/>
    </source>
</evidence>
<evidence type="ECO:0000259" key="5">
    <source>
        <dbReference type="SMART" id="SM00829"/>
    </source>
</evidence>
<evidence type="ECO:0000313" key="7">
    <source>
        <dbReference type="RefSeq" id="XP_039142525.1"/>
    </source>
</evidence>
<dbReference type="InterPro" id="IPR047618">
    <property type="entry name" value="QOR-like"/>
</dbReference>
<dbReference type="Gene3D" id="3.90.180.10">
    <property type="entry name" value="Medium-chain alcohol dehydrogenases, catalytic domain"/>
    <property type="match status" value="1"/>
</dbReference>
<dbReference type="Pfam" id="PF08240">
    <property type="entry name" value="ADH_N"/>
    <property type="match status" value="1"/>
</dbReference>
<dbReference type="FunFam" id="3.40.50.720:FF:000053">
    <property type="entry name" value="Quinone oxidoreductase 1"/>
    <property type="match status" value="1"/>
</dbReference>
<dbReference type="PANTHER" id="PTHR48106:SF13">
    <property type="entry name" value="QUINONE OXIDOREDUCTASE-RELATED"/>
    <property type="match status" value="1"/>
</dbReference>
<protein>
    <recommendedName>
        <fullName evidence="4">Probable quinone oxidoreductase</fullName>
    </recommendedName>
</protein>
<proteinExistence type="predicted"/>
<dbReference type="GO" id="GO:0035925">
    <property type="term" value="F:mRNA 3'-UTR AU-rich region binding"/>
    <property type="evidence" value="ECO:0007669"/>
    <property type="project" value="TreeGrafter"/>
</dbReference>
<dbReference type="SUPFAM" id="SSF50129">
    <property type="entry name" value="GroES-like"/>
    <property type="match status" value="1"/>
</dbReference>
<dbReference type="CDD" id="cd05286">
    <property type="entry name" value="QOR2"/>
    <property type="match status" value="1"/>
</dbReference>
<dbReference type="AlphaFoldDB" id="A0AB40CRM7"/>
<keyword evidence="2" id="KW-0521">NADP</keyword>
<dbReference type="SUPFAM" id="SSF51735">
    <property type="entry name" value="NAD(P)-binding Rossmann-fold domains"/>
    <property type="match status" value="1"/>
</dbReference>
<comment type="subunit">
    <text evidence="1">Homodimer.</text>
</comment>
<organism evidence="6 7">
    <name type="scientific">Dioscorea cayennensis subsp. rotundata</name>
    <name type="common">White Guinea yam</name>
    <name type="synonym">Dioscorea rotundata</name>
    <dbReference type="NCBI Taxonomy" id="55577"/>
    <lineage>
        <taxon>Eukaryota</taxon>
        <taxon>Viridiplantae</taxon>
        <taxon>Streptophyta</taxon>
        <taxon>Embryophyta</taxon>
        <taxon>Tracheophyta</taxon>
        <taxon>Spermatophyta</taxon>
        <taxon>Magnoliopsida</taxon>
        <taxon>Liliopsida</taxon>
        <taxon>Dioscoreales</taxon>
        <taxon>Dioscoreaceae</taxon>
        <taxon>Dioscorea</taxon>
    </lineage>
</organism>
<dbReference type="GO" id="GO:0003960">
    <property type="term" value="F:quinone reductase (NADPH) activity"/>
    <property type="evidence" value="ECO:0007669"/>
    <property type="project" value="InterPro"/>
</dbReference>
<evidence type="ECO:0000256" key="1">
    <source>
        <dbReference type="ARBA" id="ARBA00011738"/>
    </source>
</evidence>
<evidence type="ECO:0000256" key="2">
    <source>
        <dbReference type="ARBA" id="ARBA00022857"/>
    </source>
</evidence>
<name>A0AB40CRM7_DIOCR</name>
<reference evidence="7" key="1">
    <citation type="submission" date="2025-08" db="UniProtKB">
        <authorList>
            <consortium name="RefSeq"/>
        </authorList>
    </citation>
    <scope>IDENTIFICATION</scope>
</reference>
<evidence type="ECO:0000256" key="4">
    <source>
        <dbReference type="ARBA" id="ARBA00070796"/>
    </source>
</evidence>
<gene>
    <name evidence="7" type="primary">LOC120279667</name>
</gene>